<proteinExistence type="inferred from homology"/>
<keyword evidence="3" id="KW-1003">Cell membrane</keyword>
<protein>
    <submittedName>
        <fullName evidence="9">Carbohydrate ABC transporter permease</fullName>
    </submittedName>
</protein>
<evidence type="ECO:0000313" key="9">
    <source>
        <dbReference type="EMBL" id="MFC2249609.1"/>
    </source>
</evidence>
<evidence type="ECO:0000256" key="4">
    <source>
        <dbReference type="ARBA" id="ARBA00022692"/>
    </source>
</evidence>
<evidence type="ECO:0000256" key="3">
    <source>
        <dbReference type="ARBA" id="ARBA00022475"/>
    </source>
</evidence>
<evidence type="ECO:0000256" key="5">
    <source>
        <dbReference type="ARBA" id="ARBA00022989"/>
    </source>
</evidence>
<comment type="similarity">
    <text evidence="7">Belongs to the binding-protein-dependent transport system permease family.</text>
</comment>
<evidence type="ECO:0000313" key="10">
    <source>
        <dbReference type="Proteomes" id="UP001595190"/>
    </source>
</evidence>
<keyword evidence="5 7" id="KW-1133">Transmembrane helix</keyword>
<feature type="transmembrane region" description="Helical" evidence="7">
    <location>
        <begin position="107"/>
        <end position="127"/>
    </location>
</feature>
<reference evidence="9 10" key="1">
    <citation type="submission" date="2024-09" db="EMBL/GenBank/DDBJ databases">
        <title>Description of Labrys sedimenti sp. nov., isolated from a diclofenac-degrading enrichment culture, and genome-based reclassification of Labrys portucalensis as a later heterotypic synonym of Labrys neptuniae.</title>
        <authorList>
            <person name="Tancsics A."/>
            <person name="Csepanyi A."/>
        </authorList>
    </citation>
    <scope>NUCLEOTIDE SEQUENCE [LARGE SCALE GENOMIC DNA]</scope>
    <source>
        <strain evidence="9 10">LMG 23412</strain>
    </source>
</reference>
<feature type="transmembrane region" description="Helical" evidence="7">
    <location>
        <begin position="206"/>
        <end position="225"/>
    </location>
</feature>
<feature type="transmembrane region" description="Helical" evidence="7">
    <location>
        <begin position="263"/>
        <end position="285"/>
    </location>
</feature>
<dbReference type="PANTHER" id="PTHR43005:SF1">
    <property type="entry name" value="SPERMIDINE_PUTRESCINE TRANSPORT SYSTEM PERMEASE PROTEIN"/>
    <property type="match status" value="1"/>
</dbReference>
<evidence type="ECO:0000259" key="8">
    <source>
        <dbReference type="PROSITE" id="PS50928"/>
    </source>
</evidence>
<evidence type="ECO:0000256" key="2">
    <source>
        <dbReference type="ARBA" id="ARBA00022448"/>
    </source>
</evidence>
<dbReference type="InterPro" id="IPR035906">
    <property type="entry name" value="MetI-like_sf"/>
</dbReference>
<dbReference type="Proteomes" id="UP001595190">
    <property type="component" value="Unassembled WGS sequence"/>
</dbReference>
<dbReference type="InterPro" id="IPR000515">
    <property type="entry name" value="MetI-like"/>
</dbReference>
<keyword evidence="6 7" id="KW-0472">Membrane</keyword>
<feature type="transmembrane region" description="Helical" evidence="7">
    <location>
        <begin position="79"/>
        <end position="101"/>
    </location>
</feature>
<evidence type="ECO:0000256" key="7">
    <source>
        <dbReference type="RuleBase" id="RU363032"/>
    </source>
</evidence>
<name>A0ABV6ZBM3_9HYPH</name>
<dbReference type="Gene3D" id="1.10.3720.10">
    <property type="entry name" value="MetI-like"/>
    <property type="match status" value="1"/>
</dbReference>
<gene>
    <name evidence="9" type="ORF">ACETRX_08295</name>
</gene>
<dbReference type="CDD" id="cd06261">
    <property type="entry name" value="TM_PBP2"/>
    <property type="match status" value="1"/>
</dbReference>
<comment type="subcellular location">
    <subcellularLocation>
        <location evidence="1 7">Cell membrane</location>
        <topology evidence="1 7">Multi-pass membrane protein</topology>
    </subcellularLocation>
</comment>
<organism evidence="9 10">
    <name type="scientific">Labrys neptuniae</name>
    <dbReference type="NCBI Taxonomy" id="376174"/>
    <lineage>
        <taxon>Bacteria</taxon>
        <taxon>Pseudomonadati</taxon>
        <taxon>Pseudomonadota</taxon>
        <taxon>Alphaproteobacteria</taxon>
        <taxon>Hyphomicrobiales</taxon>
        <taxon>Xanthobacteraceae</taxon>
        <taxon>Labrys</taxon>
    </lineage>
</organism>
<keyword evidence="2 7" id="KW-0813">Transport</keyword>
<comment type="caution">
    <text evidence="9">The sequence shown here is derived from an EMBL/GenBank/DDBJ whole genome shotgun (WGS) entry which is preliminary data.</text>
</comment>
<evidence type="ECO:0000256" key="6">
    <source>
        <dbReference type="ARBA" id="ARBA00023136"/>
    </source>
</evidence>
<feature type="domain" description="ABC transmembrane type-1" evidence="8">
    <location>
        <begin position="73"/>
        <end position="284"/>
    </location>
</feature>
<dbReference type="PROSITE" id="PS50928">
    <property type="entry name" value="ABC_TM1"/>
    <property type="match status" value="1"/>
</dbReference>
<evidence type="ECO:0000256" key="1">
    <source>
        <dbReference type="ARBA" id="ARBA00004651"/>
    </source>
</evidence>
<feature type="transmembrane region" description="Helical" evidence="7">
    <location>
        <begin position="159"/>
        <end position="185"/>
    </location>
</feature>
<feature type="transmembrane region" description="Helical" evidence="7">
    <location>
        <begin position="15"/>
        <end position="41"/>
    </location>
</feature>
<dbReference type="PANTHER" id="PTHR43005">
    <property type="entry name" value="BLR7065 PROTEIN"/>
    <property type="match status" value="1"/>
</dbReference>
<accession>A0ABV6ZBM3</accession>
<dbReference type="RefSeq" id="WP_394309718.1">
    <property type="nucleotide sequence ID" value="NZ_JBHGPK010000002.1"/>
</dbReference>
<keyword evidence="4 7" id="KW-0812">Transmembrane</keyword>
<dbReference type="EMBL" id="JBHGPK010000002">
    <property type="protein sequence ID" value="MFC2249609.1"/>
    <property type="molecule type" value="Genomic_DNA"/>
</dbReference>
<dbReference type="Pfam" id="PF00528">
    <property type="entry name" value="BPD_transp_1"/>
    <property type="match status" value="1"/>
</dbReference>
<dbReference type="SUPFAM" id="SSF161098">
    <property type="entry name" value="MetI-like"/>
    <property type="match status" value="1"/>
</dbReference>
<sequence length="292" mass="32259">MALAKSKTSYSKTPYLLIAPMTGFLIFLVALPLCIDIVYALSKVTFETLRSPSLQGFGNFLTVLQDGAFWKAMGFSLKFAVAASIAQILLGLFLAIFLSPLLARRPWLMAVLMLPMMLAPALVGLMYRLVLQEFVGVIPYYFLLFTGDSPAFLSPDNAFATLVTIEVLQWTPFALLILYSAYQAIPIEIREAAAIDGAGYFRRLRWIDLPYMAPTIAITFFFRFIDSFRVFDNVYVLTGSGSGGSTTTISIYIYEAFFRGSNIGVAVAASLILLIMSYVVVAGLMKLAERRA</sequence>